<reference evidence="1" key="1">
    <citation type="journal article" date="2020" name="Stud. Mycol.">
        <title>101 Dothideomycetes genomes: a test case for predicting lifestyles and emergence of pathogens.</title>
        <authorList>
            <person name="Haridas S."/>
            <person name="Albert R."/>
            <person name="Binder M."/>
            <person name="Bloem J."/>
            <person name="Labutti K."/>
            <person name="Salamov A."/>
            <person name="Andreopoulos B."/>
            <person name="Baker S."/>
            <person name="Barry K."/>
            <person name="Bills G."/>
            <person name="Bluhm B."/>
            <person name="Cannon C."/>
            <person name="Castanera R."/>
            <person name="Culley D."/>
            <person name="Daum C."/>
            <person name="Ezra D."/>
            <person name="Gonzalez J."/>
            <person name="Henrissat B."/>
            <person name="Kuo A."/>
            <person name="Liang C."/>
            <person name="Lipzen A."/>
            <person name="Lutzoni F."/>
            <person name="Magnuson J."/>
            <person name="Mondo S."/>
            <person name="Nolan M."/>
            <person name="Ohm R."/>
            <person name="Pangilinan J."/>
            <person name="Park H.-J."/>
            <person name="Ramirez L."/>
            <person name="Alfaro M."/>
            <person name="Sun H."/>
            <person name="Tritt A."/>
            <person name="Yoshinaga Y."/>
            <person name="Zwiers L.-H."/>
            <person name="Turgeon B."/>
            <person name="Goodwin S."/>
            <person name="Spatafora J."/>
            <person name="Crous P."/>
            <person name="Grigoriev I."/>
        </authorList>
    </citation>
    <scope>NUCLEOTIDE SEQUENCE</scope>
    <source>
        <strain evidence="1">CBS 116435</strain>
    </source>
</reference>
<dbReference type="AlphaFoldDB" id="A0A9P4QG20"/>
<protein>
    <submittedName>
        <fullName evidence="1">Uncharacterized protein</fullName>
    </submittedName>
</protein>
<comment type="caution">
    <text evidence="1">The sequence shown here is derived from an EMBL/GenBank/DDBJ whole genome shotgun (WGS) entry which is preliminary data.</text>
</comment>
<name>A0A9P4QG20_9PEZI</name>
<keyword evidence="2" id="KW-1185">Reference proteome</keyword>
<dbReference type="Proteomes" id="UP000799441">
    <property type="component" value="Unassembled WGS sequence"/>
</dbReference>
<gene>
    <name evidence="1" type="ORF">K431DRAFT_80359</name>
</gene>
<organism evidence="1 2">
    <name type="scientific">Polychaeton citri CBS 116435</name>
    <dbReference type="NCBI Taxonomy" id="1314669"/>
    <lineage>
        <taxon>Eukaryota</taxon>
        <taxon>Fungi</taxon>
        <taxon>Dikarya</taxon>
        <taxon>Ascomycota</taxon>
        <taxon>Pezizomycotina</taxon>
        <taxon>Dothideomycetes</taxon>
        <taxon>Dothideomycetidae</taxon>
        <taxon>Capnodiales</taxon>
        <taxon>Capnodiaceae</taxon>
        <taxon>Polychaeton</taxon>
    </lineage>
</organism>
<evidence type="ECO:0000313" key="1">
    <source>
        <dbReference type="EMBL" id="KAF2725585.1"/>
    </source>
</evidence>
<dbReference type="EMBL" id="MU003767">
    <property type="protein sequence ID" value="KAF2725585.1"/>
    <property type="molecule type" value="Genomic_DNA"/>
</dbReference>
<accession>A0A9P4QG20</accession>
<proteinExistence type="predicted"/>
<evidence type="ECO:0000313" key="2">
    <source>
        <dbReference type="Proteomes" id="UP000799441"/>
    </source>
</evidence>
<sequence length="155" mass="17430">MTGKWCRRGGLCRIHVKLVSDSSAWGESPGVLSDHHTPQYILFSTLFWNRHLCHVAKNTTFLTELLCSCRKEWRCVMSDIANDSTADSTEDRTKDDKAISRANLLDCVLQEEGTSNGNHARAEMVNYTRTGRSMPVDQHVAPALELDFMTLLSSL</sequence>